<keyword evidence="2" id="KW-1185">Reference proteome</keyword>
<dbReference type="CDD" id="cd15482">
    <property type="entry name" value="Sialidase_non-viral"/>
    <property type="match status" value="1"/>
</dbReference>
<organism evidence="1 2">
    <name type="scientific">Actomonas aquatica</name>
    <dbReference type="NCBI Taxonomy" id="2866162"/>
    <lineage>
        <taxon>Bacteria</taxon>
        <taxon>Pseudomonadati</taxon>
        <taxon>Verrucomicrobiota</taxon>
        <taxon>Opitutia</taxon>
        <taxon>Opitutales</taxon>
        <taxon>Opitutaceae</taxon>
        <taxon>Actomonas</taxon>
    </lineage>
</organism>
<protein>
    <submittedName>
        <fullName evidence="1">BNR-4 repeat-containing protein</fullName>
    </submittedName>
</protein>
<dbReference type="RefSeq" id="WP_221031068.1">
    <property type="nucleotide sequence ID" value="NZ_CP139781.1"/>
</dbReference>
<accession>A0ABZ1CC00</accession>
<dbReference type="SUPFAM" id="SSF110296">
    <property type="entry name" value="Oligoxyloglucan reducing end-specific cellobiohydrolase"/>
    <property type="match status" value="1"/>
</dbReference>
<dbReference type="EMBL" id="CP139781">
    <property type="protein sequence ID" value="WRQ89201.1"/>
    <property type="molecule type" value="Genomic_DNA"/>
</dbReference>
<gene>
    <name evidence="1" type="ORF">K1X11_007260</name>
</gene>
<reference evidence="1 2" key="1">
    <citation type="submission" date="2021-08" db="EMBL/GenBank/DDBJ databases">
        <authorList>
            <person name="Zhang D."/>
            <person name="Zhang A."/>
            <person name="Wang L."/>
        </authorList>
    </citation>
    <scope>NUCLEOTIDE SEQUENCE [LARGE SCALE GENOMIC DNA]</scope>
    <source>
        <strain evidence="1 2">WL0086</strain>
    </source>
</reference>
<evidence type="ECO:0000313" key="1">
    <source>
        <dbReference type="EMBL" id="WRQ89201.1"/>
    </source>
</evidence>
<dbReference type="Proteomes" id="UP000738431">
    <property type="component" value="Chromosome"/>
</dbReference>
<evidence type="ECO:0000313" key="2">
    <source>
        <dbReference type="Proteomes" id="UP000738431"/>
    </source>
</evidence>
<dbReference type="Pfam" id="PF15892">
    <property type="entry name" value="BNR_4"/>
    <property type="match status" value="1"/>
</dbReference>
<reference evidence="1 2" key="2">
    <citation type="submission" date="2023-12" db="EMBL/GenBank/DDBJ databases">
        <title>Description of an unclassified Opitutus bacterium of Verrucomicrobiota.</title>
        <authorList>
            <person name="Zhang D.-F."/>
        </authorList>
    </citation>
    <scope>NUCLEOTIDE SEQUENCE [LARGE SCALE GENOMIC DNA]</scope>
    <source>
        <strain evidence="1 2">WL0086</strain>
    </source>
</reference>
<dbReference type="Gene3D" id="2.120.10.10">
    <property type="match status" value="1"/>
</dbReference>
<proteinExistence type="predicted"/>
<sequence>MPSYFRNRRDEISFGARWRVLVMALSLMAMGLAAAEPELISSAGSGRATAYVESPKIITREGLTHMAWLDSEAEGFRVRIRTRDNATGTWGEVVTLGEAQDNHGGPALTIDEAGYLHVLYYSHHHPFRYRRSVRPNDATAWMAYEEFGHNLTYPALVCTRDGTLIMAARRSYEDQPWELEMWTKRPGGAWQAQGPILRSRQGNYAQFAASLAWSPDHETLHLGARIYEMRPDDSTWNATGIVYLRSEDDGATWRNAIGEAVTVPATLDTVTPLAVGSIEQGRVLNGGSIDVGPQGEVAVPYSVRVDDSAQSYVALRQPGAPEWRHRWLNRYLPSAWSDAAVMAHGGAAFDEAGKLTVLAVVLRMDPDSTAWGEPSMEIVRFVSVDGGASFNSEIVGSVDPDVPHWMPNVERRTGFNAVPNGNSFIYTGGERGASLTDQLTNQVWWVPADVD</sequence>
<name>A0ABZ1CC00_9BACT</name>